<dbReference type="Pfam" id="PF13920">
    <property type="entry name" value="zf-C3HC4_3"/>
    <property type="match status" value="1"/>
</dbReference>
<organism evidence="4 5">
    <name type="scientific">Dillenia turbinata</name>
    <dbReference type="NCBI Taxonomy" id="194707"/>
    <lineage>
        <taxon>Eukaryota</taxon>
        <taxon>Viridiplantae</taxon>
        <taxon>Streptophyta</taxon>
        <taxon>Embryophyta</taxon>
        <taxon>Tracheophyta</taxon>
        <taxon>Spermatophyta</taxon>
        <taxon>Magnoliopsida</taxon>
        <taxon>eudicotyledons</taxon>
        <taxon>Gunneridae</taxon>
        <taxon>Pentapetalae</taxon>
        <taxon>Dilleniales</taxon>
        <taxon>Dilleniaceae</taxon>
        <taxon>Dillenia</taxon>
    </lineage>
</organism>
<evidence type="ECO:0000259" key="3">
    <source>
        <dbReference type="PROSITE" id="PS50089"/>
    </source>
</evidence>
<dbReference type="PANTHER" id="PTHR46629">
    <property type="entry name" value="OS01G0917900 PROTEIN"/>
    <property type="match status" value="1"/>
</dbReference>
<gene>
    <name evidence="4" type="ORF">RJ641_018552</name>
</gene>
<feature type="region of interest" description="Disordered" evidence="2">
    <location>
        <begin position="104"/>
        <end position="135"/>
    </location>
</feature>
<accession>A0AAN8UUF1</accession>
<dbReference type="GO" id="GO:0008270">
    <property type="term" value="F:zinc ion binding"/>
    <property type="evidence" value="ECO:0007669"/>
    <property type="project" value="UniProtKB-KW"/>
</dbReference>
<dbReference type="Proteomes" id="UP001370490">
    <property type="component" value="Unassembled WGS sequence"/>
</dbReference>
<evidence type="ECO:0000313" key="4">
    <source>
        <dbReference type="EMBL" id="KAK6917801.1"/>
    </source>
</evidence>
<name>A0AAN8UUF1_9MAGN</name>
<dbReference type="EMBL" id="JBAMMX010000023">
    <property type="protein sequence ID" value="KAK6917801.1"/>
    <property type="molecule type" value="Genomic_DNA"/>
</dbReference>
<evidence type="ECO:0000256" key="1">
    <source>
        <dbReference type="PROSITE-ProRule" id="PRU00175"/>
    </source>
</evidence>
<dbReference type="AlphaFoldDB" id="A0AAN8UUF1"/>
<proteinExistence type="predicted"/>
<keyword evidence="1" id="KW-0862">Zinc</keyword>
<evidence type="ECO:0000313" key="5">
    <source>
        <dbReference type="Proteomes" id="UP001370490"/>
    </source>
</evidence>
<keyword evidence="5" id="KW-1185">Reference proteome</keyword>
<dbReference type="Gene3D" id="3.30.40.10">
    <property type="entry name" value="Zinc/RING finger domain, C3HC4 (zinc finger)"/>
    <property type="match status" value="1"/>
</dbReference>
<dbReference type="SMART" id="SM00184">
    <property type="entry name" value="RING"/>
    <property type="match status" value="1"/>
</dbReference>
<dbReference type="PROSITE" id="PS50089">
    <property type="entry name" value="ZF_RING_2"/>
    <property type="match status" value="1"/>
</dbReference>
<dbReference type="InterPro" id="IPR001841">
    <property type="entry name" value="Znf_RING"/>
</dbReference>
<protein>
    <recommendedName>
        <fullName evidence="3">RING-type domain-containing protein</fullName>
    </recommendedName>
</protein>
<reference evidence="4 5" key="1">
    <citation type="submission" date="2023-12" db="EMBL/GenBank/DDBJ databases">
        <title>A high-quality genome assembly for Dillenia turbinata (Dilleniales).</title>
        <authorList>
            <person name="Chanderbali A."/>
        </authorList>
    </citation>
    <scope>NUCLEOTIDE SEQUENCE [LARGE SCALE GENOMIC DNA]</scope>
    <source>
        <strain evidence="4">LSX21</strain>
        <tissue evidence="4">Leaf</tissue>
    </source>
</reference>
<sequence length="215" mass="23522">MDGVEARRNRWRSLRERLGLKGMMIGCCGGSTWGVNPSTMVVQDDDVDVDNHQVQQLQNNVVLPSPETESSLDLACVPGQTPGQSGMNLAAALAAERHFRTTQDEPMVQSNGPIERSPDPFEPNTGPGTVPGTPSRVSLMELLEESEGGDGEMEAEERDKVGNDTVCCVCMGRKKDAAFIPCGHTFCRVCSRELWLNRGCCPLCNRSIHEILDIY</sequence>
<keyword evidence="1" id="KW-0863">Zinc-finger</keyword>
<dbReference type="SUPFAM" id="SSF57850">
    <property type="entry name" value="RING/U-box"/>
    <property type="match status" value="1"/>
</dbReference>
<comment type="caution">
    <text evidence="4">The sequence shown here is derived from an EMBL/GenBank/DDBJ whole genome shotgun (WGS) entry which is preliminary data.</text>
</comment>
<feature type="compositionally biased region" description="Low complexity" evidence="2">
    <location>
        <begin position="125"/>
        <end position="135"/>
    </location>
</feature>
<feature type="domain" description="RING-type" evidence="3">
    <location>
        <begin position="167"/>
        <end position="205"/>
    </location>
</feature>
<evidence type="ECO:0000256" key="2">
    <source>
        <dbReference type="SAM" id="MobiDB-lite"/>
    </source>
</evidence>
<dbReference type="InterPro" id="IPR013083">
    <property type="entry name" value="Znf_RING/FYVE/PHD"/>
</dbReference>
<keyword evidence="1" id="KW-0479">Metal-binding</keyword>